<dbReference type="GO" id="GO:0016491">
    <property type="term" value="F:oxidoreductase activity"/>
    <property type="evidence" value="ECO:0007669"/>
    <property type="project" value="UniProtKB-KW"/>
</dbReference>
<evidence type="ECO:0000313" key="3">
    <source>
        <dbReference type="EMBL" id="MFC6886047.1"/>
    </source>
</evidence>
<keyword evidence="4" id="KW-1185">Reference proteome</keyword>
<evidence type="ECO:0000313" key="4">
    <source>
        <dbReference type="Proteomes" id="UP001596380"/>
    </source>
</evidence>
<dbReference type="Pfam" id="PF13561">
    <property type="entry name" value="adh_short_C2"/>
    <property type="match status" value="1"/>
</dbReference>
<dbReference type="InterPro" id="IPR002347">
    <property type="entry name" value="SDR_fam"/>
</dbReference>
<dbReference type="Gene3D" id="3.40.50.720">
    <property type="entry name" value="NAD(P)-binding Rossmann-like Domain"/>
    <property type="match status" value="1"/>
</dbReference>
<dbReference type="PANTHER" id="PTHR43477:SF1">
    <property type="entry name" value="DIHYDROANTICAPSIN 7-DEHYDROGENASE"/>
    <property type="match status" value="1"/>
</dbReference>
<protein>
    <submittedName>
        <fullName evidence="3">SDR family NAD(P)-dependent oxidoreductase</fullName>
        <ecNumber evidence="3">1.1.1.-</ecNumber>
    </submittedName>
</protein>
<accession>A0ABW2CX61</accession>
<dbReference type="PANTHER" id="PTHR43477">
    <property type="entry name" value="DIHYDROANTICAPSIN 7-DEHYDROGENASE"/>
    <property type="match status" value="1"/>
</dbReference>
<sequence length="274" mass="26672">MTAMTTGPAATAETAPAPVRSALPSGLAGTTVAVIGGSSGIGLAAGGLLRSLGARPVLIGRDPGRLADAVARVRADGPEDAVLGAVADGADEDALNEAFDRAGTVDHVLVTAGGINGAGPFGEITRDAASAALDARVWGAFAAARAAAPRLPAGGSITFASGTYVTRPVPGLSGSIAGIGAVEAVARALAVELAPRRLRVNAVRFGVFDTPLARNVMGVPAGPDGDAAMAAAGAGLPLGRFGTPEEAASAALFLMADTYMTGQILTVDGGAALV</sequence>
<dbReference type="PRINTS" id="PR00081">
    <property type="entry name" value="GDHRDH"/>
</dbReference>
<evidence type="ECO:0000256" key="2">
    <source>
        <dbReference type="ARBA" id="ARBA00023002"/>
    </source>
</evidence>
<proteinExistence type="inferred from homology"/>
<dbReference type="SUPFAM" id="SSF51735">
    <property type="entry name" value="NAD(P)-binding Rossmann-fold domains"/>
    <property type="match status" value="1"/>
</dbReference>
<dbReference type="Proteomes" id="UP001596380">
    <property type="component" value="Unassembled WGS sequence"/>
</dbReference>
<keyword evidence="2 3" id="KW-0560">Oxidoreductase</keyword>
<dbReference type="InterPro" id="IPR051122">
    <property type="entry name" value="SDR_DHRS6-like"/>
</dbReference>
<name>A0ABW2CX61_9ACTN</name>
<organism evidence="3 4">
    <name type="scientific">Actinomadura yumaensis</name>
    <dbReference type="NCBI Taxonomy" id="111807"/>
    <lineage>
        <taxon>Bacteria</taxon>
        <taxon>Bacillati</taxon>
        <taxon>Actinomycetota</taxon>
        <taxon>Actinomycetes</taxon>
        <taxon>Streptosporangiales</taxon>
        <taxon>Thermomonosporaceae</taxon>
        <taxon>Actinomadura</taxon>
    </lineage>
</organism>
<dbReference type="EC" id="1.1.1.-" evidence="3"/>
<comment type="caution">
    <text evidence="3">The sequence shown here is derived from an EMBL/GenBank/DDBJ whole genome shotgun (WGS) entry which is preliminary data.</text>
</comment>
<dbReference type="InterPro" id="IPR036291">
    <property type="entry name" value="NAD(P)-bd_dom_sf"/>
</dbReference>
<dbReference type="RefSeq" id="WP_160823139.1">
    <property type="nucleotide sequence ID" value="NZ_JBHSXS010000047.1"/>
</dbReference>
<gene>
    <name evidence="3" type="ORF">ACFQKB_40245</name>
</gene>
<evidence type="ECO:0000256" key="1">
    <source>
        <dbReference type="ARBA" id="ARBA00006484"/>
    </source>
</evidence>
<dbReference type="EMBL" id="JBHSXS010000047">
    <property type="protein sequence ID" value="MFC6886047.1"/>
    <property type="molecule type" value="Genomic_DNA"/>
</dbReference>
<reference evidence="4" key="1">
    <citation type="journal article" date="2019" name="Int. J. Syst. Evol. Microbiol.">
        <title>The Global Catalogue of Microorganisms (GCM) 10K type strain sequencing project: providing services to taxonomists for standard genome sequencing and annotation.</title>
        <authorList>
            <consortium name="The Broad Institute Genomics Platform"/>
            <consortium name="The Broad Institute Genome Sequencing Center for Infectious Disease"/>
            <person name="Wu L."/>
            <person name="Ma J."/>
        </authorList>
    </citation>
    <scope>NUCLEOTIDE SEQUENCE [LARGE SCALE GENOMIC DNA]</scope>
    <source>
        <strain evidence="4">JCM 3369</strain>
    </source>
</reference>
<comment type="similarity">
    <text evidence="1">Belongs to the short-chain dehydrogenases/reductases (SDR) family.</text>
</comment>